<feature type="domain" description="Sec7/BIG1-like C-terminal" evidence="3">
    <location>
        <begin position="562"/>
        <end position="710"/>
    </location>
</feature>
<evidence type="ECO:0000259" key="2">
    <source>
        <dbReference type="Pfam" id="PF09324"/>
    </source>
</evidence>
<dbReference type="VEuPathDB" id="FungiDB:H257_13748"/>
<accession>A0A418FPN4</accession>
<name>A0A418FPN4_APHAT</name>
<gene>
    <name evidence="4" type="ORF">DYB37_010404</name>
</gene>
<evidence type="ECO:0000259" key="3">
    <source>
        <dbReference type="Pfam" id="PF20252"/>
    </source>
</evidence>
<dbReference type="Proteomes" id="UP000285430">
    <property type="component" value="Unassembled WGS sequence"/>
</dbReference>
<evidence type="ECO:0000256" key="1">
    <source>
        <dbReference type="SAM" id="MobiDB-lite"/>
    </source>
</evidence>
<dbReference type="InterPro" id="IPR015403">
    <property type="entry name" value="Mon2/Sec7/BIG1-like_HDS"/>
</dbReference>
<dbReference type="Pfam" id="PF09324">
    <property type="entry name" value="Sec7-like_HDS"/>
    <property type="match status" value="1"/>
</dbReference>
<dbReference type="Pfam" id="PF20252">
    <property type="entry name" value="BIG2_C"/>
    <property type="match status" value="1"/>
</dbReference>
<dbReference type="EMBL" id="QUTH01000717">
    <property type="protein sequence ID" value="RHZ33077.1"/>
    <property type="molecule type" value="Genomic_DNA"/>
</dbReference>
<dbReference type="VEuPathDB" id="FungiDB:H257_16094"/>
<feature type="non-terminal residue" evidence="4">
    <location>
        <position position="1"/>
    </location>
</feature>
<proteinExistence type="predicted"/>
<evidence type="ECO:0000313" key="5">
    <source>
        <dbReference type="Proteomes" id="UP000285430"/>
    </source>
</evidence>
<dbReference type="InterPro" id="IPR046455">
    <property type="entry name" value="Sec7/BIG1-like_C"/>
</dbReference>
<feature type="domain" description="Mon2/Sec7/BIG1-like HDS" evidence="2">
    <location>
        <begin position="267"/>
        <end position="306"/>
    </location>
</feature>
<organism evidence="4 5">
    <name type="scientific">Aphanomyces astaci</name>
    <name type="common">Crayfish plague agent</name>
    <dbReference type="NCBI Taxonomy" id="112090"/>
    <lineage>
        <taxon>Eukaryota</taxon>
        <taxon>Sar</taxon>
        <taxon>Stramenopiles</taxon>
        <taxon>Oomycota</taxon>
        <taxon>Saprolegniomycetes</taxon>
        <taxon>Saprolegniales</taxon>
        <taxon>Verrucalvaceae</taxon>
        <taxon>Aphanomyces</taxon>
    </lineage>
</organism>
<comment type="caution">
    <text evidence="4">The sequence shown here is derived from an EMBL/GenBank/DDBJ whole genome shotgun (WGS) entry which is preliminary data.</text>
</comment>
<protein>
    <submittedName>
        <fullName evidence="4">Uncharacterized protein</fullName>
    </submittedName>
</protein>
<sequence>VKASEAYFKRKSPSSNAETKSSPPPSSYVVSSTENVYVKPMFEIVWAPLLAVCSVLFETSDHPVAIQYCLDGFKHAIHLLQMQSERDAYVSVLANFTAVQHSATRSIGTKQIEAIKTLIAIAVKEGNFLGDAWTVSEDQLVAMEAQNSQRIADQIDGLASDRVFSNSPFLTDTSVQEFVQQLCIVSLTECQGLTGSGMTVRTAAASPRVFSLQKLVEVADMNMHVRSRVVWASMWSVLTRHFTTIGCHDNLGIAMYAIDSLKQLSMKFLEKDELRDFNFQRLFLTPFEIIMANAVATEIRELVLRVAAETFDAAAHDARVVLMGFMLAKTIVAVFVDVVECILAFALCGSLPSLSSGELLQMSLDAISVLGLCLRYLFKQLFPMPPQNAAVDTLYGTLHLDGAAIDANLWLLIFRELLVPLMESIRLVELNKTTAFSRISSKKALLALVNLYGSFYPSIGHVDDILELLKRWLVRESEDELAVAAATSYETLLIEHGHQFPPPIWELVTAELIAIQDHLLPHWLLAPTPDPATCAMYPTVSHMFFPTAPVDLELPSLTHMLVLLEVQRICGNVLVQVHTSLPRACFDSILTCLRESIAFARQLNDNYNVRLALLNRNWRYGCQSAQELPHMVAHEITGTREYFKAVCHHLPRFRVEFKAIVESSLNEYLLWSNEKGDARSQSMDLRQRSYGYVPLVVDILDQLVLLSRAEVSNSY</sequence>
<dbReference type="AlphaFoldDB" id="A0A418FPN4"/>
<dbReference type="PANTHER" id="PTHR10663:SF375">
    <property type="entry name" value="LD29171P"/>
    <property type="match status" value="1"/>
</dbReference>
<evidence type="ECO:0000313" key="4">
    <source>
        <dbReference type="EMBL" id="RHZ33077.1"/>
    </source>
</evidence>
<dbReference type="PANTHER" id="PTHR10663">
    <property type="entry name" value="GUANYL-NUCLEOTIDE EXCHANGE FACTOR"/>
    <property type="match status" value="1"/>
</dbReference>
<feature type="region of interest" description="Disordered" evidence="1">
    <location>
        <begin position="1"/>
        <end position="26"/>
    </location>
</feature>
<reference evidence="4 5" key="1">
    <citation type="submission" date="2018-08" db="EMBL/GenBank/DDBJ databases">
        <title>Aphanomyces genome sequencing and annotation.</title>
        <authorList>
            <person name="Minardi D."/>
            <person name="Oidtmann B."/>
            <person name="Van Der Giezen M."/>
            <person name="Studholme D.J."/>
        </authorList>
    </citation>
    <scope>NUCLEOTIDE SEQUENCE [LARGE SCALE GENOMIC DNA]</scope>
    <source>
        <strain evidence="4 5">Da</strain>
    </source>
</reference>